<protein>
    <recommendedName>
        <fullName evidence="6">Calx-beta domain-containing protein</fullName>
    </recommendedName>
</protein>
<feature type="signal peptide" evidence="5">
    <location>
        <begin position="1"/>
        <end position="18"/>
    </location>
</feature>
<dbReference type="Pfam" id="PF03160">
    <property type="entry name" value="Calx-beta"/>
    <property type="match status" value="1"/>
</dbReference>
<sequence>MKKILLLVAFCAAFVSYGQTTVSYDFSSSGAQSGLNVSSPGVALDANIGFGSFKNSGSSNPGIFSSQLRLYQNATKGGSIIIYPSNGVIITDITINASGRTGNAGYSVDGGAIVNLSSSTAYVISGISATSQVEFFQRDSSSSNRIYVDTFNVTYTSAGPATTTLQFDPNALTVNEDAGTVDLTVSISNESATTATTADVVLTSGTASNIGNYMTQSLIFLAGSSTSQTVTVSVTDDMLAEMDEDFVFELQIIQGGDMAAAGLNNEFTLTVLEDDVVPISLPYTESFDDCANNAWVAFDEAGDDEWLCGSGSYTMNGFGGTEDIDWLITEAPVSFPAMASINQIEVTTSERFGNAINESGEFLLRYSTDYDGSGDPTTATWTDLTFDPNNTSS</sequence>
<keyword evidence="4" id="KW-0406">Ion transport</keyword>
<dbReference type="PANTHER" id="PTHR11878:SF65">
    <property type="entry name" value="NA_CA-EXCHANGE PROTEIN, ISOFORM G"/>
    <property type="match status" value="1"/>
</dbReference>
<feature type="non-terminal residue" evidence="7">
    <location>
        <position position="393"/>
    </location>
</feature>
<evidence type="ECO:0000256" key="2">
    <source>
        <dbReference type="ARBA" id="ARBA00022737"/>
    </source>
</evidence>
<dbReference type="Proteomes" id="UP001194729">
    <property type="component" value="Unassembled WGS sequence"/>
</dbReference>
<feature type="chain" id="PRO_5046109578" description="Calx-beta domain-containing protein" evidence="5">
    <location>
        <begin position="19"/>
        <end position="393"/>
    </location>
</feature>
<reference evidence="7 8" key="1">
    <citation type="submission" date="2020-11" db="EMBL/GenBank/DDBJ databases">
        <title>P. mediterranea TC4 genome.</title>
        <authorList>
            <person name="Molmeret M."/>
        </authorList>
    </citation>
    <scope>NUCLEOTIDE SEQUENCE [LARGE SCALE GENOMIC DNA]</scope>
    <source>
        <strain evidence="7 8">TC4</strain>
    </source>
</reference>
<evidence type="ECO:0000313" key="7">
    <source>
        <dbReference type="EMBL" id="MBF4984818.1"/>
    </source>
</evidence>
<evidence type="ECO:0000256" key="1">
    <source>
        <dbReference type="ARBA" id="ARBA00022729"/>
    </source>
</evidence>
<dbReference type="InterPro" id="IPR003644">
    <property type="entry name" value="Calx_beta"/>
</dbReference>
<dbReference type="PANTHER" id="PTHR11878">
    <property type="entry name" value="SODIUM/CALCIUM EXCHANGER"/>
    <property type="match status" value="1"/>
</dbReference>
<dbReference type="SUPFAM" id="SSF141072">
    <property type="entry name" value="CalX-like"/>
    <property type="match status" value="1"/>
</dbReference>
<evidence type="ECO:0000256" key="4">
    <source>
        <dbReference type="ARBA" id="ARBA00023065"/>
    </source>
</evidence>
<evidence type="ECO:0000313" key="8">
    <source>
        <dbReference type="Proteomes" id="UP001194729"/>
    </source>
</evidence>
<dbReference type="InterPro" id="IPR051171">
    <property type="entry name" value="CaCA"/>
</dbReference>
<feature type="domain" description="Calx-beta" evidence="6">
    <location>
        <begin position="153"/>
        <end position="251"/>
    </location>
</feature>
<evidence type="ECO:0000259" key="6">
    <source>
        <dbReference type="SMART" id="SM00237"/>
    </source>
</evidence>
<keyword evidence="1 5" id="KW-0732">Signal</keyword>
<dbReference type="EMBL" id="JADKYU010000558">
    <property type="protein sequence ID" value="MBF4984818.1"/>
    <property type="molecule type" value="Genomic_DNA"/>
</dbReference>
<accession>A0ABS0A7N2</accession>
<dbReference type="SMART" id="SM00237">
    <property type="entry name" value="Calx_beta"/>
    <property type="match status" value="1"/>
</dbReference>
<proteinExistence type="predicted"/>
<evidence type="ECO:0000256" key="5">
    <source>
        <dbReference type="SAM" id="SignalP"/>
    </source>
</evidence>
<dbReference type="Gene3D" id="2.60.40.2030">
    <property type="match status" value="1"/>
</dbReference>
<gene>
    <name evidence="7" type="ORF">FNJ87_10905</name>
</gene>
<name>A0ABS0A7N2_9FLAO</name>
<organism evidence="7 8">
    <name type="scientific">Nonlabens mediterrranea</name>
    <dbReference type="NCBI Taxonomy" id="1419947"/>
    <lineage>
        <taxon>Bacteria</taxon>
        <taxon>Pseudomonadati</taxon>
        <taxon>Bacteroidota</taxon>
        <taxon>Flavobacteriia</taxon>
        <taxon>Flavobacteriales</taxon>
        <taxon>Flavobacteriaceae</taxon>
        <taxon>Nonlabens</taxon>
    </lineage>
</organism>
<comment type="caution">
    <text evidence="7">The sequence shown here is derived from an EMBL/GenBank/DDBJ whole genome shotgun (WGS) entry which is preliminary data.</text>
</comment>
<keyword evidence="8" id="KW-1185">Reference proteome</keyword>
<keyword evidence="4" id="KW-0813">Transport</keyword>
<keyword evidence="2" id="KW-0677">Repeat</keyword>
<evidence type="ECO:0000256" key="3">
    <source>
        <dbReference type="ARBA" id="ARBA00022837"/>
    </source>
</evidence>
<keyword evidence="3" id="KW-0106">Calcium</keyword>
<dbReference type="InterPro" id="IPR038081">
    <property type="entry name" value="CalX-like_sf"/>
</dbReference>